<evidence type="ECO:0000259" key="11">
    <source>
        <dbReference type="Pfam" id="PF10497"/>
    </source>
</evidence>
<feature type="compositionally biased region" description="Basic and acidic residues" evidence="10">
    <location>
        <begin position="238"/>
        <end position="247"/>
    </location>
</feature>
<feature type="compositionally biased region" description="Pro residues" evidence="10">
    <location>
        <begin position="293"/>
        <end position="309"/>
    </location>
</feature>
<keyword evidence="5" id="KW-0597">Phosphoprotein</keyword>
<proteinExistence type="predicted"/>
<feature type="compositionally biased region" description="Low complexity" evidence="10">
    <location>
        <begin position="775"/>
        <end position="801"/>
    </location>
</feature>
<name>A0A2S5BEG4_9BASI</name>
<comment type="caution">
    <text evidence="12">The sequence shown here is derived from an EMBL/GenBank/DDBJ whole genome shotgun (WGS) entry which is preliminary data.</text>
</comment>
<feature type="compositionally biased region" description="Low complexity" evidence="10">
    <location>
        <begin position="752"/>
        <end position="766"/>
    </location>
</feature>
<feature type="compositionally biased region" description="Low complexity" evidence="10">
    <location>
        <begin position="23"/>
        <end position="56"/>
    </location>
</feature>
<gene>
    <name evidence="12" type="ORF">BMF94_1763</name>
</gene>
<comment type="subcellular location">
    <subcellularLocation>
        <location evidence="2">Cytoplasm</location>
    </subcellularLocation>
    <subcellularLocation>
        <location evidence="1">Nucleus</location>
    </subcellularLocation>
</comment>
<evidence type="ECO:0000256" key="2">
    <source>
        <dbReference type="ARBA" id="ARBA00004496"/>
    </source>
</evidence>
<feature type="region of interest" description="Disordered" evidence="10">
    <location>
        <begin position="719"/>
        <end position="740"/>
    </location>
</feature>
<dbReference type="PANTHER" id="PTHR31169">
    <property type="entry name" value="OS05G0300700 PROTEIN"/>
    <property type="match status" value="1"/>
</dbReference>
<evidence type="ECO:0000256" key="10">
    <source>
        <dbReference type="SAM" id="MobiDB-lite"/>
    </source>
</evidence>
<feature type="region of interest" description="Disordered" evidence="10">
    <location>
        <begin position="1"/>
        <end position="88"/>
    </location>
</feature>
<keyword evidence="4" id="KW-1017">Isopeptide bond</keyword>
<feature type="region of interest" description="Disordered" evidence="10">
    <location>
        <begin position="224"/>
        <end position="313"/>
    </location>
</feature>
<dbReference type="InterPro" id="IPR040221">
    <property type="entry name" value="CDCA7/CDA7L"/>
</dbReference>
<dbReference type="GO" id="GO:0005634">
    <property type="term" value="C:nucleus"/>
    <property type="evidence" value="ECO:0007669"/>
    <property type="project" value="UniProtKB-SubCell"/>
</dbReference>
<evidence type="ECO:0000256" key="3">
    <source>
        <dbReference type="ARBA" id="ARBA00022490"/>
    </source>
</evidence>
<keyword evidence="13" id="KW-1185">Reference proteome</keyword>
<keyword evidence="3" id="KW-0963">Cytoplasm</keyword>
<feature type="domain" description="Zinc-finger" evidence="11">
    <location>
        <begin position="122"/>
        <end position="179"/>
    </location>
</feature>
<evidence type="ECO:0000256" key="9">
    <source>
        <dbReference type="ARBA" id="ARBA00023242"/>
    </source>
</evidence>
<dbReference type="Pfam" id="PF10497">
    <property type="entry name" value="zf-4CXXC_R1"/>
    <property type="match status" value="1"/>
</dbReference>
<evidence type="ECO:0000256" key="5">
    <source>
        <dbReference type="ARBA" id="ARBA00022553"/>
    </source>
</evidence>
<feature type="region of interest" description="Disordered" evidence="10">
    <location>
        <begin position="480"/>
        <end position="574"/>
    </location>
</feature>
<dbReference type="AlphaFoldDB" id="A0A2S5BEG4"/>
<feature type="region of interest" description="Disordered" evidence="10">
    <location>
        <begin position="752"/>
        <end position="801"/>
    </location>
</feature>
<keyword evidence="9" id="KW-0539">Nucleus</keyword>
<evidence type="ECO:0000256" key="7">
    <source>
        <dbReference type="ARBA" id="ARBA00023015"/>
    </source>
</evidence>
<sequence>MSDLSATNGVVGEKRSRDDESLTTPTETAASGASTATTATTPAAPPTAAKAATASKPRARARTSDAGPAKKKRRSFAPGTPTAWCHQDHQPHDLNEEVLLNCSNMKPFGKPKAGSTDPVPTKLCTIKYCEKCLAKHYDVDAKEMVASGAAEDWICFMCRGECNCTSCRRKLLGETSTEVASLASGGGLFDKEPEMIDVAAGGRSAAKAAKERMTAALAVPVKPNAEGDFSKKGKKRAKAADKPRIDADGLSDSSLSDLTDSDEEGAKKSRRKSVGMQKTDSNAGSTADGPKRVMPPRPPATLAPPPPSRPLSSVYYPHPTLPVDDSILSRLHLREFYLRFLPLMPSIAPPKNGKGPTAQLARVLSSLSDDILWLWTDHDSAAELVQLRLLGGIVELLLRERITTSAIHKLQREKLDDLQNQVKTAVAGIQRHREVYDLPWRTAKEVLTIVKDSRGSEWIGLGLEWEKEAKARREALEKAKKKALAGPDLATDGAMKSGDADGDSDLSSLSSASSVVDENGTSTTNGDTKPDGSAEGAGEDDEVDQLASDYEEPLRPIGSPEKKSRRKKGERETPAEERLALICGLIELSYETELLRGDFARAADVHYREIVENNKDRIAVKKDLNERKGDLAAKKAALEKPPGNNISSKVKEYHDEIEAIDDEIKEAEIAAKKESWRVQHEYIQIAARNRLRFEDIGRDVNGNVYYILTFPPPALLQNASSATTSSFPLDRRPEDDGKRDYPLSFSIVGYGTRPAAGPARAPSRQGTPMKKEASVEPSSSGAAAEASPVRPPQASSSAASASNSKEWFVVHGIDELDALADWVDSSAEHVDWAIRLADFQLEHPKTKQNGKYLPPPDPEVVARLRARMKGMSWDLVSQLRQYADAMKWVRETAALATQGGILPRARAGKGRRST</sequence>
<dbReference type="EMBL" id="PJQD01000019">
    <property type="protein sequence ID" value="POY75133.1"/>
    <property type="molecule type" value="Genomic_DNA"/>
</dbReference>
<feature type="compositionally biased region" description="Low complexity" evidence="10">
    <location>
        <begin position="505"/>
        <end position="517"/>
    </location>
</feature>
<evidence type="ECO:0000256" key="8">
    <source>
        <dbReference type="ARBA" id="ARBA00023163"/>
    </source>
</evidence>
<evidence type="ECO:0000313" key="13">
    <source>
        <dbReference type="Proteomes" id="UP000237144"/>
    </source>
</evidence>
<keyword evidence="7" id="KW-0805">Transcription regulation</keyword>
<dbReference type="STRING" id="741276.A0A2S5BEG4"/>
<dbReference type="PANTHER" id="PTHR31169:SF8">
    <property type="entry name" value="ZINC-FINGER DOMAIN OF MONOAMINE-OXIDASE A REPRESSOR R1 PROTEIN"/>
    <property type="match status" value="1"/>
</dbReference>
<dbReference type="GO" id="GO:0005737">
    <property type="term" value="C:cytoplasm"/>
    <property type="evidence" value="ECO:0007669"/>
    <property type="project" value="UniProtKB-SubCell"/>
</dbReference>
<evidence type="ECO:0000256" key="6">
    <source>
        <dbReference type="ARBA" id="ARBA00022843"/>
    </source>
</evidence>
<accession>A0A2S5BEG4</accession>
<organism evidence="12 13">
    <name type="scientific">Rhodotorula taiwanensis</name>
    <dbReference type="NCBI Taxonomy" id="741276"/>
    <lineage>
        <taxon>Eukaryota</taxon>
        <taxon>Fungi</taxon>
        <taxon>Dikarya</taxon>
        <taxon>Basidiomycota</taxon>
        <taxon>Pucciniomycotina</taxon>
        <taxon>Microbotryomycetes</taxon>
        <taxon>Sporidiobolales</taxon>
        <taxon>Sporidiobolaceae</taxon>
        <taxon>Rhodotorula</taxon>
    </lineage>
</organism>
<dbReference type="Proteomes" id="UP000237144">
    <property type="component" value="Unassembled WGS sequence"/>
</dbReference>
<dbReference type="OrthoDB" id="5579088at2759"/>
<keyword evidence="8" id="KW-0804">Transcription</keyword>
<feature type="compositionally biased region" description="Basic and acidic residues" evidence="10">
    <location>
        <begin position="729"/>
        <end position="740"/>
    </location>
</feature>
<dbReference type="InterPro" id="IPR018866">
    <property type="entry name" value="Znf-4CXXC_R1"/>
</dbReference>
<keyword evidence="6" id="KW-0832">Ubl conjugation</keyword>
<feature type="compositionally biased region" description="Low complexity" evidence="10">
    <location>
        <begin position="248"/>
        <end position="258"/>
    </location>
</feature>
<feature type="compositionally biased region" description="Polar residues" evidence="10">
    <location>
        <begin position="276"/>
        <end position="285"/>
    </location>
</feature>
<evidence type="ECO:0000313" key="12">
    <source>
        <dbReference type="EMBL" id="POY75133.1"/>
    </source>
</evidence>
<dbReference type="GO" id="GO:0006355">
    <property type="term" value="P:regulation of DNA-templated transcription"/>
    <property type="evidence" value="ECO:0007669"/>
    <property type="project" value="InterPro"/>
</dbReference>
<evidence type="ECO:0000256" key="4">
    <source>
        <dbReference type="ARBA" id="ARBA00022499"/>
    </source>
</evidence>
<protein>
    <recommendedName>
        <fullName evidence="11">Zinc-finger domain-containing protein</fullName>
    </recommendedName>
</protein>
<evidence type="ECO:0000256" key="1">
    <source>
        <dbReference type="ARBA" id="ARBA00004123"/>
    </source>
</evidence>
<reference evidence="12 13" key="1">
    <citation type="journal article" date="2018" name="Front. Microbiol.">
        <title>Prospects for Fungal Bioremediation of Acidic Radioactive Waste Sites: Characterization and Genome Sequence of Rhodotorula taiwanensis MD1149.</title>
        <authorList>
            <person name="Tkavc R."/>
            <person name="Matrosova V.Y."/>
            <person name="Grichenko O.E."/>
            <person name="Gostincar C."/>
            <person name="Volpe R.P."/>
            <person name="Klimenkova P."/>
            <person name="Gaidamakova E.K."/>
            <person name="Zhou C.E."/>
            <person name="Stewart B.J."/>
            <person name="Lyman M.G."/>
            <person name="Malfatti S.A."/>
            <person name="Rubinfeld B."/>
            <person name="Courtot M."/>
            <person name="Singh J."/>
            <person name="Dalgard C.L."/>
            <person name="Hamilton T."/>
            <person name="Frey K.G."/>
            <person name="Gunde-Cimerman N."/>
            <person name="Dugan L."/>
            <person name="Daly M.J."/>
        </authorList>
    </citation>
    <scope>NUCLEOTIDE SEQUENCE [LARGE SCALE GENOMIC DNA]</scope>
    <source>
        <strain evidence="12 13">MD1149</strain>
    </source>
</reference>